<organism evidence="1 2">
    <name type="scientific">Aureimonas flava</name>
    <dbReference type="NCBI Taxonomy" id="2320271"/>
    <lineage>
        <taxon>Bacteria</taxon>
        <taxon>Pseudomonadati</taxon>
        <taxon>Pseudomonadota</taxon>
        <taxon>Alphaproteobacteria</taxon>
        <taxon>Hyphomicrobiales</taxon>
        <taxon>Aurantimonadaceae</taxon>
        <taxon>Aureimonas</taxon>
    </lineage>
</organism>
<keyword evidence="2" id="KW-1185">Reference proteome</keyword>
<comment type="caution">
    <text evidence="1">The sequence shown here is derived from an EMBL/GenBank/DDBJ whole genome shotgun (WGS) entry which is preliminary data.</text>
</comment>
<sequence>MSIPVDPELSALIREVVEAKLLKAGSEEIRVAQHVAAHGLGALNPSERDVFERRVLPILSKPIREQLAIASIVQRGGYVPRKIVF</sequence>
<dbReference type="OrthoDB" id="7907082at2"/>
<accession>A0A3A1WNQ4</accession>
<reference evidence="2" key="1">
    <citation type="submission" date="2018-09" db="EMBL/GenBank/DDBJ databases">
        <authorList>
            <person name="Tuo L."/>
        </authorList>
    </citation>
    <scope>NUCLEOTIDE SEQUENCE [LARGE SCALE GENOMIC DNA]</scope>
    <source>
        <strain evidence="2">M2BS4Y-1</strain>
    </source>
</reference>
<evidence type="ECO:0000313" key="1">
    <source>
        <dbReference type="EMBL" id="RIY02157.1"/>
    </source>
</evidence>
<dbReference type="RefSeq" id="WP_119539293.1">
    <property type="nucleotide sequence ID" value="NZ_QYRN01000003.1"/>
</dbReference>
<gene>
    <name evidence="1" type="ORF">D3218_07645</name>
</gene>
<name>A0A3A1WNQ4_9HYPH</name>
<protein>
    <submittedName>
        <fullName evidence="1">Uncharacterized protein</fullName>
    </submittedName>
</protein>
<evidence type="ECO:0000313" key="2">
    <source>
        <dbReference type="Proteomes" id="UP000265750"/>
    </source>
</evidence>
<dbReference type="EMBL" id="QYRN01000003">
    <property type="protein sequence ID" value="RIY02157.1"/>
    <property type="molecule type" value="Genomic_DNA"/>
</dbReference>
<dbReference type="AlphaFoldDB" id="A0A3A1WNQ4"/>
<dbReference type="Proteomes" id="UP000265750">
    <property type="component" value="Unassembled WGS sequence"/>
</dbReference>
<proteinExistence type="predicted"/>